<evidence type="ECO:0000313" key="1">
    <source>
        <dbReference type="Proteomes" id="UP000887577"/>
    </source>
</evidence>
<accession>A0A914Y7S6</accession>
<dbReference type="AlphaFoldDB" id="A0A914Y7S6"/>
<proteinExistence type="predicted"/>
<evidence type="ECO:0000313" key="2">
    <source>
        <dbReference type="WBParaSite" id="PSU_v2.g16256.t1"/>
    </source>
</evidence>
<protein>
    <submittedName>
        <fullName evidence="2">Uncharacterized protein</fullName>
    </submittedName>
</protein>
<organism evidence="1 2">
    <name type="scientific">Panagrolaimus superbus</name>
    <dbReference type="NCBI Taxonomy" id="310955"/>
    <lineage>
        <taxon>Eukaryota</taxon>
        <taxon>Metazoa</taxon>
        <taxon>Ecdysozoa</taxon>
        <taxon>Nematoda</taxon>
        <taxon>Chromadorea</taxon>
        <taxon>Rhabditida</taxon>
        <taxon>Tylenchina</taxon>
        <taxon>Panagrolaimomorpha</taxon>
        <taxon>Panagrolaimoidea</taxon>
        <taxon>Panagrolaimidae</taxon>
        <taxon>Panagrolaimus</taxon>
    </lineage>
</organism>
<name>A0A914Y7S6_9BILA</name>
<sequence length="175" mass="20177">MIKYFLVLKNVFCTLKQGCWQVCSTLDSNETPLNLALNKKFKLHLNGRLSIFFGQAHVSTLLKHVSSCNLTKLQLGSQTITWTEYLKLVSSQTLKIVEFKKCIINDNEGNAIEYEKVLKELPNIEEFEIIFNDKEVTEKTTKMFSQIQQFSNLKKFCVGNLPESFDFKAFSAFIK</sequence>
<reference evidence="2" key="1">
    <citation type="submission" date="2022-11" db="UniProtKB">
        <authorList>
            <consortium name="WormBaseParasite"/>
        </authorList>
    </citation>
    <scope>IDENTIFICATION</scope>
</reference>
<keyword evidence="1" id="KW-1185">Reference proteome</keyword>
<dbReference type="Proteomes" id="UP000887577">
    <property type="component" value="Unplaced"/>
</dbReference>
<dbReference type="WBParaSite" id="PSU_v2.g16256.t1">
    <property type="protein sequence ID" value="PSU_v2.g16256.t1"/>
    <property type="gene ID" value="PSU_v2.g16256"/>
</dbReference>